<reference evidence="4" key="1">
    <citation type="journal article" date="2019" name="Int. J. Syst. Evol. Microbiol.">
        <title>The Global Catalogue of Microorganisms (GCM) 10K type strain sequencing project: providing services to taxonomists for standard genome sequencing and annotation.</title>
        <authorList>
            <consortium name="The Broad Institute Genomics Platform"/>
            <consortium name="The Broad Institute Genome Sequencing Center for Infectious Disease"/>
            <person name="Wu L."/>
            <person name="Ma J."/>
        </authorList>
    </citation>
    <scope>NUCLEOTIDE SEQUENCE [LARGE SCALE GENOMIC DNA]</scope>
    <source>
        <strain evidence="4">KCTC 12907</strain>
    </source>
</reference>
<proteinExistence type="predicted"/>
<evidence type="ECO:0000256" key="2">
    <source>
        <dbReference type="ARBA" id="ARBA00023002"/>
    </source>
</evidence>
<evidence type="ECO:0000256" key="1">
    <source>
        <dbReference type="ARBA" id="ARBA00022857"/>
    </source>
</evidence>
<dbReference type="InterPro" id="IPR036291">
    <property type="entry name" value="NAD(P)-bd_dom_sf"/>
</dbReference>
<dbReference type="CDD" id="cd05325">
    <property type="entry name" value="carb_red_sniffer_like_SDR_c"/>
    <property type="match status" value="1"/>
</dbReference>
<evidence type="ECO:0000313" key="3">
    <source>
        <dbReference type="EMBL" id="MFC7151688.1"/>
    </source>
</evidence>
<dbReference type="Gene3D" id="3.40.50.720">
    <property type="entry name" value="NAD(P)-binding Rossmann-like Domain"/>
    <property type="match status" value="1"/>
</dbReference>
<dbReference type="Pfam" id="PF00106">
    <property type="entry name" value="adh_short"/>
    <property type="match status" value="1"/>
</dbReference>
<dbReference type="SUPFAM" id="SSF51735">
    <property type="entry name" value="NAD(P)-binding Rossmann-fold domains"/>
    <property type="match status" value="1"/>
</dbReference>
<evidence type="ECO:0000313" key="4">
    <source>
        <dbReference type="Proteomes" id="UP001596378"/>
    </source>
</evidence>
<dbReference type="PRINTS" id="PR00081">
    <property type="entry name" value="GDHRDH"/>
</dbReference>
<organism evidence="3 4">
    <name type="scientific">Cohnella cellulosilytica</name>
    <dbReference type="NCBI Taxonomy" id="986710"/>
    <lineage>
        <taxon>Bacteria</taxon>
        <taxon>Bacillati</taxon>
        <taxon>Bacillota</taxon>
        <taxon>Bacilli</taxon>
        <taxon>Bacillales</taxon>
        <taxon>Paenibacillaceae</taxon>
        <taxon>Cohnella</taxon>
    </lineage>
</organism>
<accession>A0ABW2FEL9</accession>
<dbReference type="Proteomes" id="UP001596378">
    <property type="component" value="Unassembled WGS sequence"/>
</dbReference>
<keyword evidence="2" id="KW-0560">Oxidoreductase</keyword>
<gene>
    <name evidence="3" type="ORF">ACFQMJ_24380</name>
</gene>
<dbReference type="RefSeq" id="WP_378050708.1">
    <property type="nucleotide sequence ID" value="NZ_JBHMDN010000029.1"/>
</dbReference>
<keyword evidence="1" id="KW-0521">NADP</keyword>
<dbReference type="PANTHER" id="PTHR43544:SF7">
    <property type="entry name" value="NADB-LER2"/>
    <property type="match status" value="1"/>
</dbReference>
<dbReference type="InterPro" id="IPR002347">
    <property type="entry name" value="SDR_fam"/>
</dbReference>
<name>A0ABW2FEL9_9BACL</name>
<dbReference type="PANTHER" id="PTHR43544">
    <property type="entry name" value="SHORT-CHAIN DEHYDROGENASE/REDUCTASE"/>
    <property type="match status" value="1"/>
</dbReference>
<protein>
    <submittedName>
        <fullName evidence="3">SDR family oxidoreductase</fullName>
    </submittedName>
</protein>
<keyword evidence="4" id="KW-1185">Reference proteome</keyword>
<dbReference type="InterPro" id="IPR051468">
    <property type="entry name" value="Fungal_SecMetab_SDRs"/>
</dbReference>
<dbReference type="EMBL" id="JBHTAI010000017">
    <property type="protein sequence ID" value="MFC7151688.1"/>
    <property type="molecule type" value="Genomic_DNA"/>
</dbReference>
<sequence length="233" mass="24656">MHILITGAGRGLGLELAKLAAEKGHEVIACVRDPENVPGPLNELKDKHPGKVRIERLGVTNEAEAKALADKLGSEGIRLGGLVNNAAVLLGREHKLGELPIELVRESLEVNLLGPMSAAKYLAPLMANHAGAVVANISSEAGSFASAYGGDYPYALSKAALNYFSKQLGSELKGRGIRTIAVHPGWIRTDMGGQAAPMGPSESAEGILAILEGRVRLEDDDFFVDHKGQRMPL</sequence>
<comment type="caution">
    <text evidence="3">The sequence shown here is derived from an EMBL/GenBank/DDBJ whole genome shotgun (WGS) entry which is preliminary data.</text>
</comment>